<dbReference type="Proteomes" id="UP000322234">
    <property type="component" value="Unassembled WGS sequence"/>
</dbReference>
<organism evidence="1 2">
    <name type="scientific">Bos mutus</name>
    <name type="common">wild yak</name>
    <dbReference type="NCBI Taxonomy" id="72004"/>
    <lineage>
        <taxon>Eukaryota</taxon>
        <taxon>Metazoa</taxon>
        <taxon>Chordata</taxon>
        <taxon>Craniata</taxon>
        <taxon>Vertebrata</taxon>
        <taxon>Euteleostomi</taxon>
        <taxon>Mammalia</taxon>
        <taxon>Eutheria</taxon>
        <taxon>Laurasiatheria</taxon>
        <taxon>Artiodactyla</taxon>
        <taxon>Ruminantia</taxon>
        <taxon>Pecora</taxon>
        <taxon>Bovidae</taxon>
        <taxon>Bovinae</taxon>
        <taxon>Bos</taxon>
    </lineage>
</organism>
<accession>A0A6B0RX92</accession>
<protein>
    <submittedName>
        <fullName evidence="1">Uncharacterized protein</fullName>
    </submittedName>
</protein>
<comment type="caution">
    <text evidence="1">The sequence shown here is derived from an EMBL/GenBank/DDBJ whole genome shotgun (WGS) entry which is preliminary data.</text>
</comment>
<evidence type="ECO:0000313" key="1">
    <source>
        <dbReference type="EMBL" id="MXQ92594.1"/>
    </source>
</evidence>
<keyword evidence="2" id="KW-1185">Reference proteome</keyword>
<reference evidence="1" key="1">
    <citation type="submission" date="2019-10" db="EMBL/GenBank/DDBJ databases">
        <title>The sequence and de novo assembly of the wild yak genome.</title>
        <authorList>
            <person name="Liu Y."/>
        </authorList>
    </citation>
    <scope>NUCLEOTIDE SEQUENCE [LARGE SCALE GENOMIC DNA]</scope>
    <source>
        <strain evidence="1">WY2019</strain>
    </source>
</reference>
<gene>
    <name evidence="1" type="ORF">E5288_WYG005689</name>
</gene>
<dbReference type="AlphaFoldDB" id="A0A6B0RX92"/>
<sequence>MRNAAEYFPSDFYPHEDARKSPSTVDASGFGVPIACRPKWPWQMYAVLSGTTPGLLLFSLPLCSRVRSLSLASCIDSDTPWVSPVASQLVQTSLPAFLPSVAPADPSSVRVFDLVAFAAWSKRFSVSESNVTYQLTLVEFCFFERIQLTQPDWEQKDR</sequence>
<evidence type="ECO:0000313" key="2">
    <source>
        <dbReference type="Proteomes" id="UP000322234"/>
    </source>
</evidence>
<name>A0A6B0RX92_9CETA</name>
<proteinExistence type="predicted"/>
<dbReference type="EMBL" id="VBQZ03000084">
    <property type="protein sequence ID" value="MXQ92594.1"/>
    <property type="molecule type" value="Genomic_DNA"/>
</dbReference>